<evidence type="ECO:0000313" key="2">
    <source>
        <dbReference type="Proteomes" id="UP001277972"/>
    </source>
</evidence>
<protein>
    <submittedName>
        <fullName evidence="1">Sulfur carrier protein ThiS</fullName>
    </submittedName>
</protein>
<comment type="caution">
    <text evidence="1">The sequence shown here is derived from an EMBL/GenBank/DDBJ whole genome shotgun (WGS) entry which is preliminary data.</text>
</comment>
<proteinExistence type="predicted"/>
<accession>A0ACC6M479</accession>
<name>A0ACC6M479_9BACI</name>
<reference evidence="1" key="1">
    <citation type="submission" date="2023-11" db="EMBL/GenBank/DDBJ databases">
        <title>Gracilibacillus pellucida a moderately halophilic bacterium isolated from saline soil in Xinjiang province.</title>
        <authorList>
            <person name="Zhang Z."/>
            <person name="Tan F."/>
            <person name="Wang Y."/>
            <person name="Xia M."/>
        </authorList>
    </citation>
    <scope>NUCLEOTIDE SEQUENCE</scope>
    <source>
        <strain evidence="1">S3-1-1</strain>
    </source>
</reference>
<keyword evidence="2" id="KW-1185">Reference proteome</keyword>
<evidence type="ECO:0000313" key="1">
    <source>
        <dbReference type="EMBL" id="MDX8045724.1"/>
    </source>
</evidence>
<organism evidence="1 2">
    <name type="scientific">Gracilibacillus pellucidus</name>
    <dbReference type="NCBI Taxonomy" id="3095368"/>
    <lineage>
        <taxon>Bacteria</taxon>
        <taxon>Bacillati</taxon>
        <taxon>Bacillota</taxon>
        <taxon>Bacilli</taxon>
        <taxon>Bacillales</taxon>
        <taxon>Bacillaceae</taxon>
        <taxon>Gracilibacillus</taxon>
    </lineage>
</organism>
<dbReference type="Proteomes" id="UP001277972">
    <property type="component" value="Unassembled WGS sequence"/>
</dbReference>
<gene>
    <name evidence="1" type="primary">thiS</name>
    <name evidence="1" type="ORF">SH601_06950</name>
</gene>
<dbReference type="EMBL" id="JAWZSR010000003">
    <property type="protein sequence ID" value="MDX8045724.1"/>
    <property type="molecule type" value="Genomic_DNA"/>
</dbReference>
<sequence length="64" mass="7144">MINGDALTVNDQVTNIADLLKELRLEKKSLIIEHNQVILRKEHHQGTSLSEGDRLEIVHFVGGG</sequence>